<dbReference type="Proteomes" id="UP000046392">
    <property type="component" value="Unplaced"/>
</dbReference>
<feature type="binding site" evidence="9">
    <location>
        <position position="19"/>
    </location>
    <ligand>
        <name>Zn(2+)</name>
        <dbReference type="ChEBI" id="CHEBI:29105"/>
        <label>1</label>
    </ligand>
</feature>
<dbReference type="InterPro" id="IPR004843">
    <property type="entry name" value="Calcineurin-like_PHP"/>
</dbReference>
<keyword evidence="7 9" id="KW-0862">Zinc</keyword>
<keyword evidence="4 9" id="KW-0479">Metal-binding</keyword>
<keyword evidence="10" id="KW-1015">Disulfide bond</keyword>
<evidence type="ECO:0000313" key="14">
    <source>
        <dbReference type="WBParaSite" id="SPAL_0001391500.1"/>
    </source>
</evidence>
<proteinExistence type="inferred from homology"/>
<dbReference type="Gene3D" id="3.60.21.10">
    <property type="match status" value="1"/>
</dbReference>
<feature type="binding site" evidence="9">
    <location>
        <position position="94"/>
    </location>
    <ligand>
        <name>Zn(2+)</name>
        <dbReference type="ChEBI" id="CHEBI:29105"/>
        <label>2</label>
    </ligand>
</feature>
<dbReference type="GO" id="GO:0061750">
    <property type="term" value="F:acid sphingomyelin phosphodiesterase activity"/>
    <property type="evidence" value="ECO:0007669"/>
    <property type="project" value="TreeGrafter"/>
</dbReference>
<dbReference type="CDD" id="cd00842">
    <property type="entry name" value="MPP_ASMase"/>
    <property type="match status" value="1"/>
</dbReference>
<dbReference type="PANTHER" id="PTHR10340">
    <property type="entry name" value="SPHINGOMYELIN PHOSPHODIESTERASE"/>
    <property type="match status" value="1"/>
</dbReference>
<evidence type="ECO:0000256" key="1">
    <source>
        <dbReference type="ARBA" id="ARBA00004613"/>
    </source>
</evidence>
<feature type="domain" description="Sphingomyelin phosphodiesterase C-terminal" evidence="12">
    <location>
        <begin position="285"/>
        <end position="402"/>
    </location>
</feature>
<feature type="disulfide bond" evidence="10">
    <location>
        <begin position="38"/>
        <end position="65"/>
    </location>
</feature>
<dbReference type="WBParaSite" id="SPAL_0001391500.1">
    <property type="protein sequence ID" value="SPAL_0001391500.1"/>
    <property type="gene ID" value="SPAL_0001391500"/>
</dbReference>
<dbReference type="InterPro" id="IPR045473">
    <property type="entry name" value="ASM_C"/>
</dbReference>
<dbReference type="GO" id="GO:0006685">
    <property type="term" value="P:sphingomyelin catabolic process"/>
    <property type="evidence" value="ECO:0007669"/>
    <property type="project" value="InterPro"/>
</dbReference>
<evidence type="ECO:0000256" key="4">
    <source>
        <dbReference type="ARBA" id="ARBA00022723"/>
    </source>
</evidence>
<protein>
    <submittedName>
        <fullName evidence="14">Metallophos domain-containing protein</fullName>
    </submittedName>
</protein>
<dbReference type="SUPFAM" id="SSF56300">
    <property type="entry name" value="Metallo-dependent phosphatases"/>
    <property type="match status" value="1"/>
</dbReference>
<organism evidence="13 14">
    <name type="scientific">Strongyloides papillosus</name>
    <name type="common">Intestinal threadworm</name>
    <dbReference type="NCBI Taxonomy" id="174720"/>
    <lineage>
        <taxon>Eukaryota</taxon>
        <taxon>Metazoa</taxon>
        <taxon>Ecdysozoa</taxon>
        <taxon>Nematoda</taxon>
        <taxon>Chromadorea</taxon>
        <taxon>Rhabditida</taxon>
        <taxon>Tylenchina</taxon>
        <taxon>Panagrolaimomorpha</taxon>
        <taxon>Strongyloidoidea</taxon>
        <taxon>Strongyloididae</taxon>
        <taxon>Strongyloides</taxon>
    </lineage>
</organism>
<evidence type="ECO:0000256" key="3">
    <source>
        <dbReference type="ARBA" id="ARBA00022525"/>
    </source>
</evidence>
<dbReference type="GO" id="GO:0005615">
    <property type="term" value="C:extracellular space"/>
    <property type="evidence" value="ECO:0007669"/>
    <property type="project" value="TreeGrafter"/>
</dbReference>
<evidence type="ECO:0000259" key="11">
    <source>
        <dbReference type="Pfam" id="PF00149"/>
    </source>
</evidence>
<evidence type="ECO:0000256" key="8">
    <source>
        <dbReference type="ARBA" id="ARBA00023180"/>
    </source>
</evidence>
<keyword evidence="13" id="KW-1185">Reference proteome</keyword>
<dbReference type="InterPro" id="IPR041805">
    <property type="entry name" value="ASMase/PPN1_MPP"/>
</dbReference>
<accession>A0A0N5C7K2</accession>
<keyword evidence="5" id="KW-0732">Signal</keyword>
<comment type="subcellular location">
    <subcellularLocation>
        <location evidence="1">Secreted</location>
    </subcellularLocation>
</comment>
<evidence type="ECO:0000256" key="5">
    <source>
        <dbReference type="ARBA" id="ARBA00022729"/>
    </source>
</evidence>
<dbReference type="InterPro" id="IPR011160">
    <property type="entry name" value="Sphingomy_PDE"/>
</dbReference>
<sequence>NLPDPSKPKLKVLHISDIHIDSQYLPGSEAECSEPECCRPPKDQEEIVLGNVNVSAPKWGHIGHCDIPYATLENMLQHISKTHSDIDYIVVSGDLESHADWDYTKEGHAETIKNISSVPIDNFALHNVPARFNMTWLYGSMADNWKTWIPSNQLETVKYMGCYMTPLYKGLRLISLNNALGDAVNFFLYINQTDPDGSMSWFEKQLHDAEVAGDKVHIVAHIPGGSSEALEGWATNYYNIINRYENTVMAQFFGHTHSEEYYLTFENINNGRSRPTSVIYSAPSVTTYSEYNPAYRIYTVDGNYDGSSYQLLDFEEWYLNLTTQGNAVDPVWEQLYSSVLEEYSLPSLRPSDWNNLLIHFMNYGKDDMLFKKYIKNYYRRSNMNCDEACFRGHLCSIRQAHHSESLCDDIPLRIKRNNKRKNKTKYTAQTNFNHLPKNIDDLKKYILDAIPKDACTL</sequence>
<comment type="cofactor">
    <cofactor evidence="9">
        <name>Zn(2+)</name>
        <dbReference type="ChEBI" id="CHEBI:29105"/>
    </cofactor>
    <text evidence="9">Binds 2 Zn(2+) ions per subunit.</text>
</comment>
<dbReference type="GO" id="GO:0046872">
    <property type="term" value="F:metal ion binding"/>
    <property type="evidence" value="ECO:0007669"/>
    <property type="project" value="UniProtKB-KW"/>
</dbReference>
<feature type="binding site" evidence="9">
    <location>
        <position position="257"/>
    </location>
    <ligand>
        <name>Zn(2+)</name>
        <dbReference type="ChEBI" id="CHEBI:29105"/>
        <label>1</label>
    </ligand>
</feature>
<feature type="disulfide bond" evidence="10">
    <location>
        <begin position="385"/>
        <end position="389"/>
    </location>
</feature>
<dbReference type="PIRSF" id="PIRSF000948">
    <property type="entry name" value="Sphingomy_PDE"/>
    <property type="match status" value="1"/>
</dbReference>
<evidence type="ECO:0000259" key="12">
    <source>
        <dbReference type="Pfam" id="PF19272"/>
    </source>
</evidence>
<feature type="binding site" evidence="9">
    <location>
        <position position="17"/>
    </location>
    <ligand>
        <name>Zn(2+)</name>
        <dbReference type="ChEBI" id="CHEBI:29105"/>
        <label>1</label>
    </ligand>
</feature>
<evidence type="ECO:0000313" key="13">
    <source>
        <dbReference type="Proteomes" id="UP000046392"/>
    </source>
</evidence>
<dbReference type="InterPro" id="IPR029052">
    <property type="entry name" value="Metallo-depent_PP-like"/>
</dbReference>
<evidence type="ECO:0000256" key="2">
    <source>
        <dbReference type="ARBA" id="ARBA00008234"/>
    </source>
</evidence>
<dbReference type="GO" id="GO:0016020">
    <property type="term" value="C:membrane"/>
    <property type="evidence" value="ECO:0007669"/>
    <property type="project" value="GOC"/>
</dbReference>
<evidence type="ECO:0000256" key="10">
    <source>
        <dbReference type="PIRSR" id="PIRSR000948-2"/>
    </source>
</evidence>
<feature type="domain" description="Calcineurin-like phosphoesterase" evidence="11">
    <location>
        <begin position="10"/>
        <end position="258"/>
    </location>
</feature>
<reference evidence="14" key="1">
    <citation type="submission" date="2017-02" db="UniProtKB">
        <authorList>
            <consortium name="WormBaseParasite"/>
        </authorList>
    </citation>
    <scope>IDENTIFICATION</scope>
</reference>
<dbReference type="Pfam" id="PF19272">
    <property type="entry name" value="ASMase_C"/>
    <property type="match status" value="1"/>
</dbReference>
<dbReference type="AlphaFoldDB" id="A0A0N5C7K2"/>
<evidence type="ECO:0000256" key="9">
    <source>
        <dbReference type="PIRSR" id="PIRSR000948-1"/>
    </source>
</evidence>
<comment type="similarity">
    <text evidence="2">Belongs to the acid sphingomyelinase family.</text>
</comment>
<feature type="binding site" evidence="9">
    <location>
        <position position="94"/>
    </location>
    <ligand>
        <name>Zn(2+)</name>
        <dbReference type="ChEBI" id="CHEBI:29105"/>
        <label>1</label>
    </ligand>
</feature>
<dbReference type="PANTHER" id="PTHR10340:SF31">
    <property type="entry name" value="SPHINGOMYELIN PHOSPHODIESTERASE ASM-3-RELATED"/>
    <property type="match status" value="1"/>
</dbReference>
<feature type="binding site" evidence="9">
    <location>
        <position position="221"/>
    </location>
    <ligand>
        <name>Zn(2+)</name>
        <dbReference type="ChEBI" id="CHEBI:29105"/>
        <label>2</label>
    </ligand>
</feature>
<feature type="binding site" evidence="9">
    <location>
        <position position="255"/>
    </location>
    <ligand>
        <name>Zn(2+)</name>
        <dbReference type="ChEBI" id="CHEBI:29105"/>
        <label>2</label>
    </ligand>
</feature>
<keyword evidence="8" id="KW-0325">Glycoprotein</keyword>
<dbReference type="GO" id="GO:0005764">
    <property type="term" value="C:lysosome"/>
    <property type="evidence" value="ECO:0007669"/>
    <property type="project" value="TreeGrafter"/>
</dbReference>
<keyword evidence="6" id="KW-0378">Hydrolase</keyword>
<keyword evidence="3" id="KW-0964">Secreted</keyword>
<name>A0A0N5C7K2_STREA</name>
<dbReference type="Pfam" id="PF00149">
    <property type="entry name" value="Metallophos"/>
    <property type="match status" value="1"/>
</dbReference>
<evidence type="ECO:0000256" key="6">
    <source>
        <dbReference type="ARBA" id="ARBA00022801"/>
    </source>
</evidence>
<dbReference type="STRING" id="174720.A0A0N5C7K2"/>
<feature type="disulfide bond" evidence="10">
    <location>
        <begin position="32"/>
        <end position="37"/>
    </location>
</feature>
<dbReference type="GO" id="GO:0046513">
    <property type="term" value="P:ceramide biosynthetic process"/>
    <property type="evidence" value="ECO:0007669"/>
    <property type="project" value="TreeGrafter"/>
</dbReference>
<evidence type="ECO:0000256" key="7">
    <source>
        <dbReference type="ARBA" id="ARBA00022833"/>
    </source>
</evidence>